<dbReference type="EMBL" id="CAJNRG010010914">
    <property type="protein sequence ID" value="CAF2127598.1"/>
    <property type="molecule type" value="Genomic_DNA"/>
</dbReference>
<name>A0A819P0R2_9BILA</name>
<protein>
    <submittedName>
        <fullName evidence="12">Uncharacterized protein</fullName>
    </submittedName>
</protein>
<keyword evidence="7 10" id="KW-1133">Transmembrane helix</keyword>
<reference evidence="12" key="1">
    <citation type="submission" date="2021-02" db="EMBL/GenBank/DDBJ databases">
        <authorList>
            <person name="Nowell W R."/>
        </authorList>
    </citation>
    <scope>NUCLEOTIDE SEQUENCE</scope>
</reference>
<dbReference type="AlphaFoldDB" id="A0A819P0R2"/>
<evidence type="ECO:0000256" key="9">
    <source>
        <dbReference type="ARBA" id="ARBA00023180"/>
    </source>
</evidence>
<evidence type="ECO:0000256" key="10">
    <source>
        <dbReference type="SAM" id="Phobius"/>
    </source>
</evidence>
<dbReference type="GO" id="GO:0006493">
    <property type="term" value="P:protein O-linked glycosylation"/>
    <property type="evidence" value="ECO:0007669"/>
    <property type="project" value="TreeGrafter"/>
</dbReference>
<evidence type="ECO:0000256" key="5">
    <source>
        <dbReference type="ARBA" id="ARBA00022692"/>
    </source>
</evidence>
<evidence type="ECO:0000256" key="4">
    <source>
        <dbReference type="ARBA" id="ARBA00022679"/>
    </source>
</evidence>
<dbReference type="EMBL" id="CAJOBF010002011">
    <property type="protein sequence ID" value="CAF4003060.1"/>
    <property type="molecule type" value="Genomic_DNA"/>
</dbReference>
<dbReference type="GO" id="GO:0005794">
    <property type="term" value="C:Golgi apparatus"/>
    <property type="evidence" value="ECO:0007669"/>
    <property type="project" value="TreeGrafter"/>
</dbReference>
<dbReference type="Proteomes" id="UP000663887">
    <property type="component" value="Unassembled WGS sequence"/>
</dbReference>
<evidence type="ECO:0000256" key="2">
    <source>
        <dbReference type="ARBA" id="ARBA00009105"/>
    </source>
</evidence>
<dbReference type="Pfam" id="PF11051">
    <property type="entry name" value="Mannosyl_trans3"/>
    <property type="match status" value="2"/>
</dbReference>
<accession>A0A819P0R2</accession>
<gene>
    <name evidence="12" type="ORF">UXM345_LOCUS16292</name>
    <name evidence="11" type="ORF">XDN619_LOCUS24107</name>
</gene>
<evidence type="ECO:0000256" key="8">
    <source>
        <dbReference type="ARBA" id="ARBA00023136"/>
    </source>
</evidence>
<keyword evidence="9" id="KW-0325">Glycoprotein</keyword>
<keyword evidence="5 10" id="KW-0812">Transmembrane</keyword>
<feature type="transmembrane region" description="Helical" evidence="10">
    <location>
        <begin position="13"/>
        <end position="33"/>
    </location>
</feature>
<dbReference type="Gene3D" id="3.90.550.10">
    <property type="entry name" value="Spore Coat Polysaccharide Biosynthesis Protein SpsA, Chain A"/>
    <property type="match status" value="1"/>
</dbReference>
<feature type="non-terminal residue" evidence="12">
    <location>
        <position position="1"/>
    </location>
</feature>
<dbReference type="PANTHER" id="PTHR31392:SF1">
    <property type="entry name" value="ALPHA-1,3-MANNOSYLTRANSFERASE MNN1-RELATED"/>
    <property type="match status" value="1"/>
</dbReference>
<comment type="similarity">
    <text evidence="2">Belongs to the MNN1/MNT family.</text>
</comment>
<dbReference type="SUPFAM" id="SSF53448">
    <property type="entry name" value="Nucleotide-diphospho-sugar transferases"/>
    <property type="match status" value="1"/>
</dbReference>
<dbReference type="GO" id="GO:0000033">
    <property type="term" value="F:alpha-1,3-mannosyltransferase activity"/>
    <property type="evidence" value="ECO:0007669"/>
    <property type="project" value="TreeGrafter"/>
</dbReference>
<keyword evidence="6" id="KW-0735">Signal-anchor</keyword>
<keyword evidence="8 10" id="KW-0472">Membrane</keyword>
<evidence type="ECO:0000313" key="13">
    <source>
        <dbReference type="Proteomes" id="UP000663842"/>
    </source>
</evidence>
<evidence type="ECO:0000256" key="3">
    <source>
        <dbReference type="ARBA" id="ARBA00022676"/>
    </source>
</evidence>
<dbReference type="InterPro" id="IPR022751">
    <property type="entry name" value="Alpha_mannosyltransferase"/>
</dbReference>
<sequence length="417" mass="48467">TIKVPISSYIKGMVSWIAMILFVIYVSACILLLPIRLSGYQWNHVFSRYVASDHTKQLSMNSAIDFNDIVADLKMYSLQHSQYLEEKLFSRWIHREMAKTLEYFSRQNNLKGIVICTGNGHFLLTLVALHALQSIGNTMSIEVMFSTSTDLSASNQKLLTNQFPAVRLVDLSTIFNDSYLELRGWEIKPFAVLASRFQHVLLIDSDVLFLEKPSVLFENELYLRTGTLFFYDRLDLSPKALRWIRSISMKSIGTIPHRTQESGVVLIDKGRTLMGLLSTCKLNEHEQRERVTYKHLHGDKDTWWLGFYLLDMAYSFIPSRTASIGHIHRHTVCGHILHLDQNHQPIWWNGGLFKNRYVNTRDILPIEVWLEEGTWTLAIYSCLINHRQKPRSFNQYQRHLIENYTQITKHVYNIAPG</sequence>
<dbReference type="Proteomes" id="UP000663842">
    <property type="component" value="Unassembled WGS sequence"/>
</dbReference>
<keyword evidence="4" id="KW-0808">Transferase</keyword>
<evidence type="ECO:0000313" key="11">
    <source>
        <dbReference type="EMBL" id="CAF2127598.1"/>
    </source>
</evidence>
<evidence type="ECO:0000256" key="6">
    <source>
        <dbReference type="ARBA" id="ARBA00022968"/>
    </source>
</evidence>
<organism evidence="12 13">
    <name type="scientific">Rotaria magnacalcarata</name>
    <dbReference type="NCBI Taxonomy" id="392030"/>
    <lineage>
        <taxon>Eukaryota</taxon>
        <taxon>Metazoa</taxon>
        <taxon>Spiralia</taxon>
        <taxon>Gnathifera</taxon>
        <taxon>Rotifera</taxon>
        <taxon>Eurotatoria</taxon>
        <taxon>Bdelloidea</taxon>
        <taxon>Philodinida</taxon>
        <taxon>Philodinidae</taxon>
        <taxon>Rotaria</taxon>
    </lineage>
</organism>
<evidence type="ECO:0000256" key="1">
    <source>
        <dbReference type="ARBA" id="ARBA00004606"/>
    </source>
</evidence>
<comment type="caution">
    <text evidence="12">The sequence shown here is derived from an EMBL/GenBank/DDBJ whole genome shotgun (WGS) entry which is preliminary data.</text>
</comment>
<dbReference type="InterPro" id="IPR029044">
    <property type="entry name" value="Nucleotide-diphossugar_trans"/>
</dbReference>
<comment type="subcellular location">
    <subcellularLocation>
        <location evidence="1">Membrane</location>
        <topology evidence="1">Single-pass type II membrane protein</topology>
    </subcellularLocation>
</comment>
<dbReference type="PANTHER" id="PTHR31392">
    <property type="entry name" value="ALPHA-1,3-MANNOSYLTRANSFERASE MNN1-RELATED"/>
    <property type="match status" value="1"/>
</dbReference>
<proteinExistence type="inferred from homology"/>
<keyword evidence="3" id="KW-0328">Glycosyltransferase</keyword>
<dbReference type="GO" id="GO:0016020">
    <property type="term" value="C:membrane"/>
    <property type="evidence" value="ECO:0007669"/>
    <property type="project" value="UniProtKB-SubCell"/>
</dbReference>
<evidence type="ECO:0000256" key="7">
    <source>
        <dbReference type="ARBA" id="ARBA00022989"/>
    </source>
</evidence>
<evidence type="ECO:0000313" key="12">
    <source>
        <dbReference type="EMBL" id="CAF4003060.1"/>
    </source>
</evidence>